<dbReference type="PATRIC" id="fig|1309411.5.peg.1625"/>
<keyword evidence="6" id="KW-0413">Isomerase</keyword>
<accession>A0A0F7JQD5</accession>
<proteinExistence type="inferred from homology"/>
<feature type="domain" description="UDP-glucose 4-epimerase CapD C-terminal" evidence="10">
    <location>
        <begin position="286"/>
        <end position="332"/>
    </location>
</feature>
<evidence type="ECO:0000259" key="10">
    <source>
        <dbReference type="Pfam" id="PF08485"/>
    </source>
</evidence>
<dbReference type="InterPro" id="IPR051203">
    <property type="entry name" value="Polysaccharide_Synthase-Rel"/>
</dbReference>
<dbReference type="EC" id="5.1.3.2" evidence="3"/>
<dbReference type="InterPro" id="IPR013692">
    <property type="entry name" value="CapD_C"/>
</dbReference>
<dbReference type="KEGG" id="dch:SY84_07965"/>
<dbReference type="RefSeq" id="WP_046843579.1">
    <property type="nucleotide sequence ID" value="NZ_CP011389.1"/>
</dbReference>
<keyword evidence="5" id="KW-0448">Lipopolysaccharide biosynthesis</keyword>
<comment type="similarity">
    <text evidence="2">Belongs to the polysaccharide synthase family.</text>
</comment>
<gene>
    <name evidence="11" type="ORF">SY84_07965</name>
</gene>
<dbReference type="CDD" id="cd05237">
    <property type="entry name" value="UDP_invert_4-6DH_SDR_e"/>
    <property type="match status" value="1"/>
</dbReference>
<organism evidence="11 12">
    <name type="scientific">Deinococcus soli</name>
    <name type="common">ex Cha et al. 2016</name>
    <dbReference type="NCBI Taxonomy" id="1309411"/>
    <lineage>
        <taxon>Bacteria</taxon>
        <taxon>Thermotogati</taxon>
        <taxon>Deinococcota</taxon>
        <taxon>Deinococci</taxon>
        <taxon>Deinococcales</taxon>
        <taxon>Deinococcaceae</taxon>
        <taxon>Deinococcus</taxon>
    </lineage>
</organism>
<evidence type="ECO:0000256" key="5">
    <source>
        <dbReference type="ARBA" id="ARBA00022985"/>
    </source>
</evidence>
<dbReference type="GO" id="GO:0003978">
    <property type="term" value="F:UDP-glucose 4-epimerase activity"/>
    <property type="evidence" value="ECO:0007669"/>
    <property type="project" value="UniProtKB-EC"/>
</dbReference>
<protein>
    <recommendedName>
        <fullName evidence="4">UDP-glucose 4-epimerase</fullName>
        <ecNumber evidence="3">5.1.3.2</ecNumber>
    </recommendedName>
    <alternativeName>
        <fullName evidence="8">Galactowaldenase</fullName>
    </alternativeName>
    <alternativeName>
        <fullName evidence="7">UDP-galactose 4-epimerase</fullName>
    </alternativeName>
</protein>
<dbReference type="PANTHER" id="PTHR43318:SF2">
    <property type="entry name" value="UDP-N-ACETYLGLUCOSAMINE 4,6-DEHYDRATASE (INVERTING)"/>
    <property type="match status" value="1"/>
</dbReference>
<dbReference type="Pfam" id="PF02719">
    <property type="entry name" value="Polysacc_synt_2"/>
    <property type="match status" value="1"/>
</dbReference>
<dbReference type="Gene3D" id="3.40.50.720">
    <property type="entry name" value="NAD(P)-binding Rossmann-like Domain"/>
    <property type="match status" value="1"/>
</dbReference>
<dbReference type="Pfam" id="PF08485">
    <property type="entry name" value="Polysacc_syn_2C"/>
    <property type="match status" value="1"/>
</dbReference>
<evidence type="ECO:0000256" key="1">
    <source>
        <dbReference type="ARBA" id="ARBA00000083"/>
    </source>
</evidence>
<name>A0A0F7JQD5_9DEIO</name>
<dbReference type="EMBL" id="CP011389">
    <property type="protein sequence ID" value="AKH17008.1"/>
    <property type="molecule type" value="Genomic_DNA"/>
</dbReference>
<evidence type="ECO:0000256" key="6">
    <source>
        <dbReference type="ARBA" id="ARBA00023235"/>
    </source>
</evidence>
<evidence type="ECO:0000256" key="7">
    <source>
        <dbReference type="ARBA" id="ARBA00031367"/>
    </source>
</evidence>
<evidence type="ECO:0000256" key="2">
    <source>
        <dbReference type="ARBA" id="ARBA00007430"/>
    </source>
</evidence>
<evidence type="ECO:0000313" key="11">
    <source>
        <dbReference type="EMBL" id="AKH17008.1"/>
    </source>
</evidence>
<evidence type="ECO:0000256" key="8">
    <source>
        <dbReference type="ARBA" id="ARBA00033067"/>
    </source>
</evidence>
<dbReference type="SUPFAM" id="SSF51735">
    <property type="entry name" value="NAD(P)-binding Rossmann-fold domains"/>
    <property type="match status" value="1"/>
</dbReference>
<dbReference type="InterPro" id="IPR036291">
    <property type="entry name" value="NAD(P)-bd_dom_sf"/>
</dbReference>
<feature type="domain" description="Polysaccharide biosynthesis protein CapD-like" evidence="9">
    <location>
        <begin position="10"/>
        <end position="282"/>
    </location>
</feature>
<evidence type="ECO:0000259" key="9">
    <source>
        <dbReference type="Pfam" id="PF02719"/>
    </source>
</evidence>
<dbReference type="PANTHER" id="PTHR43318">
    <property type="entry name" value="UDP-N-ACETYLGLUCOSAMINE 4,6-DEHYDRATASE"/>
    <property type="match status" value="1"/>
</dbReference>
<keyword evidence="12" id="KW-1185">Reference proteome</keyword>
<dbReference type="InterPro" id="IPR003869">
    <property type="entry name" value="Polysac_CapD-like"/>
</dbReference>
<evidence type="ECO:0000256" key="3">
    <source>
        <dbReference type="ARBA" id="ARBA00013189"/>
    </source>
</evidence>
<dbReference type="AlphaFoldDB" id="A0A0F7JQD5"/>
<dbReference type="GO" id="GO:0009103">
    <property type="term" value="P:lipopolysaccharide biosynthetic process"/>
    <property type="evidence" value="ECO:0007669"/>
    <property type="project" value="UniProtKB-KW"/>
</dbReference>
<dbReference type="Proteomes" id="UP000034024">
    <property type="component" value="Chromosome"/>
</dbReference>
<reference evidence="11 12" key="1">
    <citation type="submission" date="2015-01" db="EMBL/GenBank/DDBJ databases">
        <title>Deinococcus soli/N5/whole genome sequencing.</title>
        <authorList>
            <person name="Kim M.K."/>
            <person name="Srinivasan S."/>
            <person name="Lee J.-J."/>
        </authorList>
    </citation>
    <scope>NUCLEOTIDE SEQUENCE [LARGE SCALE GENOMIC DNA]</scope>
    <source>
        <strain evidence="11 12">N5</strain>
    </source>
</reference>
<sequence>MNDILSSKRILITGGTGSFGKEMIRRLLKSDCEEIIVFSRDEFKQELLRAEFSGEARITYFIGDIRDFSSIKRALYGVNYVFHAAALKQVPSCEFYPFEAVKTNIIGSQNVIEASIENKVSRLVCLSTDKAVQPVNAMGMSKALMEKLAQSRGRSSKGTIISCVRYGNVIYSRGSVIPLFISQINQGKPLTITNPNMTRFLMNLSEATDLVIEAFENAEGGDIFIKKAPASNIHNLAIAIQRITNTDTGIQVIGERHSEKLYEVLASSQELQRSQDRGEYLRLSADNRRLDYTNQSEDNFTDNNIDDYTSHNTKQLNQDELEKVLLEIPEIQSSLSKMTSI</sequence>
<evidence type="ECO:0000313" key="12">
    <source>
        <dbReference type="Proteomes" id="UP000034024"/>
    </source>
</evidence>
<evidence type="ECO:0000256" key="4">
    <source>
        <dbReference type="ARBA" id="ARBA00018569"/>
    </source>
</evidence>
<comment type="catalytic activity">
    <reaction evidence="1">
        <text>UDP-alpha-D-glucose = UDP-alpha-D-galactose</text>
        <dbReference type="Rhea" id="RHEA:22168"/>
        <dbReference type="ChEBI" id="CHEBI:58885"/>
        <dbReference type="ChEBI" id="CHEBI:66914"/>
        <dbReference type="EC" id="5.1.3.2"/>
    </reaction>
</comment>